<evidence type="ECO:0000256" key="7">
    <source>
        <dbReference type="SAM" id="MobiDB-lite"/>
    </source>
</evidence>
<protein>
    <submittedName>
        <fullName evidence="9">SSI family serine proteinase inhibitor</fullName>
    </submittedName>
</protein>
<evidence type="ECO:0000259" key="8">
    <source>
        <dbReference type="Pfam" id="PF00720"/>
    </source>
</evidence>
<keyword evidence="4" id="KW-0646">Protease inhibitor</keyword>
<dbReference type="Pfam" id="PF00720">
    <property type="entry name" value="SSI"/>
    <property type="match status" value="1"/>
</dbReference>
<dbReference type="InterPro" id="IPR023549">
    <property type="entry name" value="Subtilisin_inhibitor"/>
</dbReference>
<keyword evidence="10" id="KW-1185">Reference proteome</keyword>
<dbReference type="EMBL" id="BAAATD010000009">
    <property type="protein sequence ID" value="GAA2617139.1"/>
    <property type="molecule type" value="Genomic_DNA"/>
</dbReference>
<feature type="compositionally biased region" description="Low complexity" evidence="7">
    <location>
        <begin position="15"/>
        <end position="38"/>
    </location>
</feature>
<comment type="similarity">
    <text evidence="2">Belongs to the protease inhibitor I16 (SSI) family.</text>
</comment>
<evidence type="ECO:0000256" key="1">
    <source>
        <dbReference type="ARBA" id="ARBA00004613"/>
    </source>
</evidence>
<feature type="domain" description="Subtilisin inhibitor" evidence="8">
    <location>
        <begin position="42"/>
        <end position="116"/>
    </location>
</feature>
<evidence type="ECO:0000256" key="6">
    <source>
        <dbReference type="ARBA" id="ARBA00023157"/>
    </source>
</evidence>
<organism evidence="9 10">
    <name type="scientific">Actinomadura fulvescens</name>
    <dbReference type="NCBI Taxonomy" id="46160"/>
    <lineage>
        <taxon>Bacteria</taxon>
        <taxon>Bacillati</taxon>
        <taxon>Actinomycetota</taxon>
        <taxon>Actinomycetes</taxon>
        <taxon>Streptosporangiales</taxon>
        <taxon>Thermomonosporaceae</taxon>
        <taxon>Actinomadura</taxon>
    </lineage>
</organism>
<dbReference type="SUPFAM" id="SSF55399">
    <property type="entry name" value="Subtilisin inhibitor"/>
    <property type="match status" value="1"/>
</dbReference>
<keyword evidence="6" id="KW-1015">Disulfide bond</keyword>
<sequence length="144" mass="14877">MTPGLAMVMAVAACGSERPSTSSGESSPTTSVSPSASAKETLTVRVKPSAKAPAKTWTLTCDPVGGDHPKAAQACAAVAKVKDPFQPPPTGQICTKIYGGPQVATVTGTWQGKPVEARFTRADGCELHRWQKLAPLFGDSPQAN</sequence>
<evidence type="ECO:0000256" key="4">
    <source>
        <dbReference type="ARBA" id="ARBA00022690"/>
    </source>
</evidence>
<accession>A0ABN3Q5U7</accession>
<reference evidence="9 10" key="1">
    <citation type="journal article" date="2019" name="Int. J. Syst. Evol. Microbiol.">
        <title>The Global Catalogue of Microorganisms (GCM) 10K type strain sequencing project: providing services to taxonomists for standard genome sequencing and annotation.</title>
        <authorList>
            <consortium name="The Broad Institute Genomics Platform"/>
            <consortium name="The Broad Institute Genome Sequencing Center for Infectious Disease"/>
            <person name="Wu L."/>
            <person name="Ma J."/>
        </authorList>
    </citation>
    <scope>NUCLEOTIDE SEQUENCE [LARGE SCALE GENOMIC DNA]</scope>
    <source>
        <strain evidence="9 10">JCM 6833</strain>
    </source>
</reference>
<comment type="caution">
    <text evidence="9">The sequence shown here is derived from an EMBL/GenBank/DDBJ whole genome shotgun (WGS) entry which is preliminary data.</text>
</comment>
<evidence type="ECO:0000313" key="9">
    <source>
        <dbReference type="EMBL" id="GAA2617139.1"/>
    </source>
</evidence>
<evidence type="ECO:0000256" key="2">
    <source>
        <dbReference type="ARBA" id="ARBA00010472"/>
    </source>
</evidence>
<keyword evidence="3" id="KW-0964">Secreted</keyword>
<comment type="subcellular location">
    <subcellularLocation>
        <location evidence="1">Secreted</location>
    </subcellularLocation>
</comment>
<evidence type="ECO:0000256" key="5">
    <source>
        <dbReference type="ARBA" id="ARBA00022900"/>
    </source>
</evidence>
<dbReference type="RefSeq" id="WP_344545860.1">
    <property type="nucleotide sequence ID" value="NZ_BAAATD010000009.1"/>
</dbReference>
<gene>
    <name evidence="9" type="ORF">GCM10010411_60350</name>
</gene>
<evidence type="ECO:0000256" key="3">
    <source>
        <dbReference type="ARBA" id="ARBA00022525"/>
    </source>
</evidence>
<dbReference type="InterPro" id="IPR036819">
    <property type="entry name" value="Subtilisin_inhibitor-like_sf"/>
</dbReference>
<feature type="region of interest" description="Disordered" evidence="7">
    <location>
        <begin position="14"/>
        <end position="51"/>
    </location>
</feature>
<dbReference type="Gene3D" id="3.30.350.10">
    <property type="entry name" value="Subtilisin inhibitor-like"/>
    <property type="match status" value="1"/>
</dbReference>
<dbReference type="Proteomes" id="UP001501509">
    <property type="component" value="Unassembled WGS sequence"/>
</dbReference>
<keyword evidence="5" id="KW-0722">Serine protease inhibitor</keyword>
<name>A0ABN3Q5U7_9ACTN</name>
<evidence type="ECO:0000313" key="10">
    <source>
        <dbReference type="Proteomes" id="UP001501509"/>
    </source>
</evidence>
<proteinExistence type="inferred from homology"/>